<dbReference type="GO" id="GO:0004714">
    <property type="term" value="F:transmembrane receptor protein tyrosine kinase activity"/>
    <property type="evidence" value="ECO:0007669"/>
    <property type="project" value="InterPro"/>
</dbReference>
<proteinExistence type="predicted"/>
<protein>
    <submittedName>
        <fullName evidence="2">Uncharacterized protein</fullName>
    </submittedName>
</protein>
<reference evidence="2 3" key="1">
    <citation type="submission" date="2024-01" db="EMBL/GenBank/DDBJ databases">
        <title>The genomes of 5 underutilized Papilionoideae crops provide insights into root nodulation and disease resistanc.</title>
        <authorList>
            <person name="Yuan L."/>
        </authorList>
    </citation>
    <scope>NUCLEOTIDE SEQUENCE [LARGE SCALE GENOMIC DNA]</scope>
    <source>
        <strain evidence="2">ZHUSHIDOU_FW_LH</strain>
        <tissue evidence="2">Leaf</tissue>
    </source>
</reference>
<evidence type="ECO:0000256" key="1">
    <source>
        <dbReference type="SAM" id="Phobius"/>
    </source>
</evidence>
<evidence type="ECO:0000313" key="3">
    <source>
        <dbReference type="Proteomes" id="UP001372338"/>
    </source>
</evidence>
<dbReference type="Gene3D" id="2.60.120.430">
    <property type="entry name" value="Galactose-binding lectin"/>
    <property type="match status" value="1"/>
</dbReference>
<organism evidence="2 3">
    <name type="scientific">Crotalaria pallida</name>
    <name type="common">Smooth rattlebox</name>
    <name type="synonym">Crotalaria striata</name>
    <dbReference type="NCBI Taxonomy" id="3830"/>
    <lineage>
        <taxon>Eukaryota</taxon>
        <taxon>Viridiplantae</taxon>
        <taxon>Streptophyta</taxon>
        <taxon>Embryophyta</taxon>
        <taxon>Tracheophyta</taxon>
        <taxon>Spermatophyta</taxon>
        <taxon>Magnoliopsida</taxon>
        <taxon>eudicotyledons</taxon>
        <taxon>Gunneridae</taxon>
        <taxon>Pentapetalae</taxon>
        <taxon>rosids</taxon>
        <taxon>fabids</taxon>
        <taxon>Fabales</taxon>
        <taxon>Fabaceae</taxon>
        <taxon>Papilionoideae</taxon>
        <taxon>50 kb inversion clade</taxon>
        <taxon>genistoids sensu lato</taxon>
        <taxon>core genistoids</taxon>
        <taxon>Crotalarieae</taxon>
        <taxon>Crotalaria</taxon>
    </lineage>
</organism>
<dbReference type="Proteomes" id="UP001372338">
    <property type="component" value="Unassembled WGS sequence"/>
</dbReference>
<keyword evidence="3" id="KW-1185">Reference proteome</keyword>
<evidence type="ECO:0000313" key="2">
    <source>
        <dbReference type="EMBL" id="KAK7288461.1"/>
    </source>
</evidence>
<dbReference type="PANTHER" id="PTHR34590">
    <property type="entry name" value="OS03G0124300 PROTEIN-RELATED"/>
    <property type="match status" value="1"/>
</dbReference>
<gene>
    <name evidence="2" type="ORF">RIF29_01921</name>
</gene>
<keyword evidence="1" id="KW-0472">Membrane</keyword>
<feature type="transmembrane region" description="Helical" evidence="1">
    <location>
        <begin position="155"/>
        <end position="179"/>
    </location>
</feature>
<dbReference type="PANTHER" id="PTHR34590:SF6">
    <property type="entry name" value="RECEPTOR-LIKE KINASE"/>
    <property type="match status" value="1"/>
</dbReference>
<keyword evidence="1" id="KW-0812">Transmembrane</keyword>
<name>A0AAN9IYU2_CROPI</name>
<dbReference type="InterPro" id="IPR045272">
    <property type="entry name" value="ANXUR1/2-like"/>
</dbReference>
<comment type="caution">
    <text evidence="2">The sequence shown here is derived from an EMBL/GenBank/DDBJ whole genome shotgun (WGS) entry which is preliminary data.</text>
</comment>
<accession>A0AAN9IYU2</accession>
<sequence>MILSPENVEMGSVMVTNAFDFEEAQPKMVGVEVVEKSLKRVSSLPGPKLNHQDTIPKLLKTLNDFNPSHTLSLRLTVPPAEATTTRRYGNTAFHLQINAHPSIYLSQSLFRISLPLHEPSVHTSKNLATNATSLLVELDSIVHDLGKEFISMINFFLALILGEGLFIVLVIISVIVSIVEVESKSFLIGCASNSSVNVDGRKWVGELAPNNNVTLSSPCVPVSSSTCGNSVNDPLYRTARIFKDFLNYTIKGVQENCFFRFHFCPFVADGFNVNESSFGVVANVNESISAIEIVPVMDELFDGSASKVGGGNLNLAGRSMETMYRLNISVL</sequence>
<dbReference type="AlphaFoldDB" id="A0AAN9IYU2"/>
<keyword evidence="1" id="KW-1133">Transmembrane helix</keyword>
<dbReference type="EMBL" id="JAYWIO010000001">
    <property type="protein sequence ID" value="KAK7288461.1"/>
    <property type="molecule type" value="Genomic_DNA"/>
</dbReference>